<protein>
    <submittedName>
        <fullName evidence="1">Uncharacterized protein</fullName>
    </submittedName>
</protein>
<dbReference type="EMBL" id="LAZR01000901">
    <property type="protein sequence ID" value="KKN55074.1"/>
    <property type="molecule type" value="Genomic_DNA"/>
</dbReference>
<organism evidence="1">
    <name type="scientific">marine sediment metagenome</name>
    <dbReference type="NCBI Taxonomy" id="412755"/>
    <lineage>
        <taxon>unclassified sequences</taxon>
        <taxon>metagenomes</taxon>
        <taxon>ecological metagenomes</taxon>
    </lineage>
</organism>
<name>A0A0F9RJZ1_9ZZZZ</name>
<sequence length="525" mass="62339">MFNQKLKGNWYEILKYNSDVNLKSLDKTVEKWVKIPFTPIEVEPHLIYYLFKTLYPKFVNDQQNILDVILSDDGKKVIRLYLYETIEAGIHQSIERLPLNFIKFHKKDLSDIDSLYDRILDAVFKKKGIKVSSLRIFKEKAITYINRYFVGLEDTPFDALIMKILDLIQKMIEQDLFSIYPEPEAFKFLKGLINFLNGIQLQKIFRLIYILLPEFNLAFILGSKELGLILHIQKVKVSKQDKPYLRFKLMSPTDLGITSKNLNKIEVMQLVRDQLQTEKTYFLNQTDLISILTEFFNLPVNFKDKNLEVFMQKILFGYRSHENHWRLQPKPKIYSNLRRFLIRLLGINYNLRKLSHWAIPDFFFSMFRRNLGMNSKILFFFTDINETKYNRKDINYLGKATKYIILIGVENGAIVTIRLVNKGDLISNNKNESLESIWLTSSTKFGFLSTIIILDKTLLQEFISHFIFEQTKFAPFTKMKILKMFKNKKYFDMFPEIPPYKLLRKHGAFSLFKLLLPIFIDRHEF</sequence>
<proteinExistence type="predicted"/>
<reference evidence="1" key="1">
    <citation type="journal article" date="2015" name="Nature">
        <title>Complex archaea that bridge the gap between prokaryotes and eukaryotes.</title>
        <authorList>
            <person name="Spang A."/>
            <person name="Saw J.H."/>
            <person name="Jorgensen S.L."/>
            <person name="Zaremba-Niedzwiedzka K."/>
            <person name="Martijn J."/>
            <person name="Lind A.E."/>
            <person name="van Eijk R."/>
            <person name="Schleper C."/>
            <person name="Guy L."/>
            <person name="Ettema T.J."/>
        </authorList>
    </citation>
    <scope>NUCLEOTIDE SEQUENCE</scope>
</reference>
<evidence type="ECO:0000313" key="1">
    <source>
        <dbReference type="EMBL" id="KKN55074.1"/>
    </source>
</evidence>
<gene>
    <name evidence="1" type="ORF">LCGC14_0585950</name>
</gene>
<comment type="caution">
    <text evidence="1">The sequence shown here is derived from an EMBL/GenBank/DDBJ whole genome shotgun (WGS) entry which is preliminary data.</text>
</comment>
<accession>A0A0F9RJZ1</accession>
<dbReference type="AlphaFoldDB" id="A0A0F9RJZ1"/>